<reference evidence="1" key="1">
    <citation type="submission" date="2022-01" db="EMBL/GenBank/DDBJ databases">
        <title>Genome-Based Taxonomic Classification of the Phylum Actinobacteria.</title>
        <authorList>
            <person name="Gao Y."/>
        </authorList>
    </citation>
    <scope>NUCLEOTIDE SEQUENCE</scope>
    <source>
        <strain evidence="1">KLBMP 8922</strain>
    </source>
</reference>
<sequence>MKNWYYILNPTLTTMNGHLSTPDSVLHLARTAPRDDWWLAAKRHIAAGDRIWIYFATPLKQVAAMADVDGAPYEISGDRRNKWRFPATLNLGATQALNRSPVPLSELSNQRPQGVFSATAEDLQLLLKHAGL</sequence>
<protein>
    <recommendedName>
        <fullName evidence="3">EVE domain-containing protein</fullName>
    </recommendedName>
</protein>
<dbReference type="Proteomes" id="UP001165378">
    <property type="component" value="Unassembled WGS sequence"/>
</dbReference>
<evidence type="ECO:0000313" key="2">
    <source>
        <dbReference type="Proteomes" id="UP001165378"/>
    </source>
</evidence>
<comment type="caution">
    <text evidence="1">The sequence shown here is derived from an EMBL/GenBank/DDBJ whole genome shotgun (WGS) entry which is preliminary data.</text>
</comment>
<dbReference type="AlphaFoldDB" id="A0AA41U5J0"/>
<proteinExistence type="predicted"/>
<name>A0AA41U5J0_9ACTN</name>
<accession>A0AA41U5J0</accession>
<dbReference type="RefSeq" id="WP_235058793.1">
    <property type="nucleotide sequence ID" value="NZ_JAKFHA010000072.1"/>
</dbReference>
<dbReference type="EMBL" id="JAKFHA010000072">
    <property type="protein sequence ID" value="MCF2534000.1"/>
    <property type="molecule type" value="Genomic_DNA"/>
</dbReference>
<evidence type="ECO:0008006" key="3">
    <source>
        <dbReference type="Google" id="ProtNLM"/>
    </source>
</evidence>
<evidence type="ECO:0000313" key="1">
    <source>
        <dbReference type="EMBL" id="MCF2534000.1"/>
    </source>
</evidence>
<keyword evidence="2" id="KW-1185">Reference proteome</keyword>
<organism evidence="1 2">
    <name type="scientific">Yinghuangia soli</name>
    <dbReference type="NCBI Taxonomy" id="2908204"/>
    <lineage>
        <taxon>Bacteria</taxon>
        <taxon>Bacillati</taxon>
        <taxon>Actinomycetota</taxon>
        <taxon>Actinomycetes</taxon>
        <taxon>Kitasatosporales</taxon>
        <taxon>Streptomycetaceae</taxon>
        <taxon>Yinghuangia</taxon>
    </lineage>
</organism>
<gene>
    <name evidence="1" type="ORF">LZ495_43210</name>
</gene>